<dbReference type="Pfam" id="PF20153">
    <property type="entry name" value="DUF6535"/>
    <property type="match status" value="1"/>
</dbReference>
<feature type="compositionally biased region" description="Basic residues" evidence="1">
    <location>
        <begin position="7"/>
        <end position="21"/>
    </location>
</feature>
<evidence type="ECO:0000259" key="3">
    <source>
        <dbReference type="Pfam" id="PF20153"/>
    </source>
</evidence>
<feature type="region of interest" description="Disordered" evidence="1">
    <location>
        <begin position="1"/>
        <end position="124"/>
    </location>
</feature>
<comment type="caution">
    <text evidence="4">The sequence shown here is derived from an EMBL/GenBank/DDBJ whole genome shotgun (WGS) entry which is preliminary data.</text>
</comment>
<gene>
    <name evidence="4" type="ORF">QCA50_019590</name>
</gene>
<accession>A0AAW0FE46</accession>
<evidence type="ECO:0000313" key="5">
    <source>
        <dbReference type="Proteomes" id="UP001385951"/>
    </source>
</evidence>
<dbReference type="Proteomes" id="UP001385951">
    <property type="component" value="Unassembled WGS sequence"/>
</dbReference>
<proteinExistence type="predicted"/>
<keyword evidence="2" id="KW-1133">Transmembrane helix</keyword>
<protein>
    <recommendedName>
        <fullName evidence="3">DUF6535 domain-containing protein</fullName>
    </recommendedName>
</protein>
<feature type="transmembrane region" description="Helical" evidence="2">
    <location>
        <begin position="185"/>
        <end position="204"/>
    </location>
</feature>
<feature type="transmembrane region" description="Helical" evidence="2">
    <location>
        <begin position="276"/>
        <end position="298"/>
    </location>
</feature>
<evidence type="ECO:0000313" key="4">
    <source>
        <dbReference type="EMBL" id="KAK7677477.1"/>
    </source>
</evidence>
<sequence>MSSSSRVSRRSRRSRTSKHSRASSSDFSGDPIQVSTTNSQKYNDEVPDVENLEDEHESSAQNGAQLTQQTEGSQTSSPTPRCEPQEIEANTVPVNATSTREQQYQAVGQSHPENKDTSPDTEDKVHRVKIESDHRVEDVKEDIDTLLVFAGLFSAVITAFIIESYKTLQQQPEDTTNQILLQLSAQLASLTLSGSFVNSTILVFTTPSFVPARFSVLVNTLWLLSLVFALITTSLGILVKQWLHELMARDTQDPRQQVKIRFFREVGVQRWQVFEIAAALPLLLQLALLLFFVGLSAFLHDLNSVVTWVMTGVMILWLSFYLFTMFAPAFSSQCPYKTPMLKGLLQRIRVGSHTWLESLARTLHTNIPNTWQAIEKRCKALRDLVKTWSDACVSREETKVRENETWDLPTLACSQEILRGEQLEETFTNCFWKFNVELLLDCMWLLSQDKSPVIEGILPDVPWGLTRQTCELFASHIGNFPLNFNGSWIFRELHNTMTYVSLKLYSYNPGTNSLIPQSSLPMHVRLINEGEDLAVCSILTMYSVRYLAMRKYPEHFCTLFPYLFISEDERKAYGTGKLSSPFIYASIDIRSLTGAQFGANLVAATRALCCRLQMGSVFNVDDTLNWTGNIPADPVVFISTFAEALRSFIPRSVRQEHRDILVKVMGEVANILTVTDGSSWSRSRRECVEWIHRRLFEMDLVDMQLIPKLGDVIRSWKPSFDHTRYL</sequence>
<dbReference type="EMBL" id="JASBNA010000088">
    <property type="protein sequence ID" value="KAK7677477.1"/>
    <property type="molecule type" value="Genomic_DNA"/>
</dbReference>
<keyword evidence="2" id="KW-0472">Membrane</keyword>
<evidence type="ECO:0000256" key="2">
    <source>
        <dbReference type="SAM" id="Phobius"/>
    </source>
</evidence>
<feature type="domain" description="DUF6535" evidence="3">
    <location>
        <begin position="128"/>
        <end position="299"/>
    </location>
</feature>
<feature type="compositionally biased region" description="Polar residues" evidence="1">
    <location>
        <begin position="59"/>
        <end position="79"/>
    </location>
</feature>
<feature type="compositionally biased region" description="Acidic residues" evidence="1">
    <location>
        <begin position="45"/>
        <end position="56"/>
    </location>
</feature>
<feature type="transmembrane region" description="Helical" evidence="2">
    <location>
        <begin position="305"/>
        <end position="330"/>
    </location>
</feature>
<feature type="transmembrane region" description="Helical" evidence="2">
    <location>
        <begin position="216"/>
        <end position="239"/>
    </location>
</feature>
<evidence type="ECO:0000256" key="1">
    <source>
        <dbReference type="SAM" id="MobiDB-lite"/>
    </source>
</evidence>
<dbReference type="AlphaFoldDB" id="A0AAW0FE46"/>
<dbReference type="InterPro" id="IPR045338">
    <property type="entry name" value="DUF6535"/>
</dbReference>
<feature type="compositionally biased region" description="Polar residues" evidence="1">
    <location>
        <begin position="92"/>
        <end position="108"/>
    </location>
</feature>
<reference evidence="4 5" key="1">
    <citation type="submission" date="2022-09" db="EMBL/GenBank/DDBJ databases">
        <authorList>
            <person name="Palmer J.M."/>
        </authorList>
    </citation>
    <scope>NUCLEOTIDE SEQUENCE [LARGE SCALE GENOMIC DNA]</scope>
    <source>
        <strain evidence="4 5">DSM 7382</strain>
    </source>
</reference>
<feature type="compositionally biased region" description="Basic and acidic residues" evidence="1">
    <location>
        <begin position="112"/>
        <end position="124"/>
    </location>
</feature>
<keyword evidence="5" id="KW-1185">Reference proteome</keyword>
<feature type="transmembrane region" description="Helical" evidence="2">
    <location>
        <begin position="145"/>
        <end position="165"/>
    </location>
</feature>
<name>A0AAW0FE46_9APHY</name>
<organism evidence="4 5">
    <name type="scientific">Cerrena zonata</name>
    <dbReference type="NCBI Taxonomy" id="2478898"/>
    <lineage>
        <taxon>Eukaryota</taxon>
        <taxon>Fungi</taxon>
        <taxon>Dikarya</taxon>
        <taxon>Basidiomycota</taxon>
        <taxon>Agaricomycotina</taxon>
        <taxon>Agaricomycetes</taxon>
        <taxon>Polyporales</taxon>
        <taxon>Cerrenaceae</taxon>
        <taxon>Cerrena</taxon>
    </lineage>
</organism>
<keyword evidence="2" id="KW-0812">Transmembrane</keyword>